<evidence type="ECO:0000256" key="3">
    <source>
        <dbReference type="ARBA" id="ARBA00023235"/>
    </source>
</evidence>
<protein>
    <submittedName>
        <fullName evidence="5">Alanine/ornithine racemase family PLP-dependent enzyme</fullName>
    </submittedName>
</protein>
<dbReference type="Proteomes" id="UP000467132">
    <property type="component" value="Unassembled WGS sequence"/>
</dbReference>
<comment type="caution">
    <text evidence="5">The sequence shown here is derived from an EMBL/GenBank/DDBJ whole genome shotgun (WGS) entry which is preliminary data.</text>
</comment>
<reference evidence="5 6" key="1">
    <citation type="submission" date="2018-08" db="EMBL/GenBank/DDBJ databases">
        <title>Murine metabolic-syndrome-specific gut microbial biobank.</title>
        <authorList>
            <person name="Liu C."/>
        </authorList>
    </citation>
    <scope>NUCLEOTIDE SEQUENCE [LARGE SCALE GENOMIC DNA]</scope>
    <source>
        <strain evidence="5 6">583</strain>
    </source>
</reference>
<dbReference type="InterPro" id="IPR000821">
    <property type="entry name" value="Ala_racemase"/>
</dbReference>
<sequence>MTKRYPRVEVDLGKITHNTKKMVDICKSIGVEIVGVNKVTCGSVEVANALIEGGIKIIGESRIEALKGLKDIKAEKMLLRLPMISNAADVVKFSDISLNSEIKTITKLSEESLKIGKKHKIILMIDVGDLREGVFDEEDALKTVEKIIELKGVEFEGLGTNLSCFGGIMPTEENLEKLNRLKTKIEEKFDIKVNTISGGNSSSTHLIQKGKLPNFVNQLRFGTILMLGTVEVNDTRIDDTFIDAYKLKTEIIELKKKPSKPIGTASVDAFGSVPVFEDKGDMIRAICAIGRQDIDLDWMKPIDENIEILGGSSDHIILDLTHTNNNYDIGDVLEFELNYVAILRSMTSQFIYKDYLK</sequence>
<dbReference type="SUPFAM" id="SSF51419">
    <property type="entry name" value="PLP-binding barrel"/>
    <property type="match status" value="1"/>
</dbReference>
<evidence type="ECO:0000256" key="2">
    <source>
        <dbReference type="ARBA" id="ARBA00022898"/>
    </source>
</evidence>
<dbReference type="GO" id="GO:0005829">
    <property type="term" value="C:cytosol"/>
    <property type="evidence" value="ECO:0007669"/>
    <property type="project" value="TreeGrafter"/>
</dbReference>
<keyword evidence="2" id="KW-0663">Pyridoxal phosphate</keyword>
<dbReference type="RefSeq" id="WP_160197797.1">
    <property type="nucleotide sequence ID" value="NZ_QXXA01000011.1"/>
</dbReference>
<keyword evidence="3" id="KW-0413">Isomerase</keyword>
<dbReference type="AlphaFoldDB" id="A0A845QZF7"/>
<dbReference type="Gene3D" id="3.20.20.10">
    <property type="entry name" value="Alanine racemase"/>
    <property type="match status" value="1"/>
</dbReference>
<proteinExistence type="predicted"/>
<name>A0A845QZF7_9CLOT</name>
<dbReference type="InterPro" id="IPR029066">
    <property type="entry name" value="PLP-binding_barrel"/>
</dbReference>
<evidence type="ECO:0000259" key="4">
    <source>
        <dbReference type="Pfam" id="PF01168"/>
    </source>
</evidence>
<comment type="cofactor">
    <cofactor evidence="1">
        <name>pyridoxal 5'-phosphate</name>
        <dbReference type="ChEBI" id="CHEBI:597326"/>
    </cofactor>
</comment>
<gene>
    <name evidence="5" type="ORF">D3Z33_10790</name>
</gene>
<evidence type="ECO:0000313" key="5">
    <source>
        <dbReference type="EMBL" id="NBI07334.1"/>
    </source>
</evidence>
<accession>A0A845QZF7</accession>
<dbReference type="PANTHER" id="PTHR30511">
    <property type="entry name" value="ALANINE RACEMASE"/>
    <property type="match status" value="1"/>
</dbReference>
<dbReference type="PANTHER" id="PTHR30511:SF3">
    <property type="entry name" value="LYSINE RACEMASE"/>
    <property type="match status" value="1"/>
</dbReference>
<dbReference type="GO" id="GO:0008784">
    <property type="term" value="F:alanine racemase activity"/>
    <property type="evidence" value="ECO:0007669"/>
    <property type="project" value="TreeGrafter"/>
</dbReference>
<dbReference type="GO" id="GO:0030170">
    <property type="term" value="F:pyridoxal phosphate binding"/>
    <property type="evidence" value="ECO:0007669"/>
    <property type="project" value="TreeGrafter"/>
</dbReference>
<dbReference type="EMBL" id="QXXA01000011">
    <property type="protein sequence ID" value="NBI07334.1"/>
    <property type="molecule type" value="Genomic_DNA"/>
</dbReference>
<dbReference type="OrthoDB" id="504078at2"/>
<dbReference type="Pfam" id="PF01168">
    <property type="entry name" value="Ala_racemase_N"/>
    <property type="match status" value="1"/>
</dbReference>
<dbReference type="InterPro" id="IPR001608">
    <property type="entry name" value="Ala_racemase_N"/>
</dbReference>
<feature type="domain" description="Alanine racemase N-terminal" evidence="4">
    <location>
        <begin position="10"/>
        <end position="226"/>
    </location>
</feature>
<organism evidence="5 6">
    <name type="scientific">Senegalia massiliensis</name>
    <dbReference type="NCBI Taxonomy" id="1720316"/>
    <lineage>
        <taxon>Bacteria</taxon>
        <taxon>Bacillati</taxon>
        <taxon>Bacillota</taxon>
        <taxon>Clostridia</taxon>
        <taxon>Eubacteriales</taxon>
        <taxon>Clostridiaceae</taxon>
        <taxon>Senegalia</taxon>
    </lineage>
</organism>
<keyword evidence="6" id="KW-1185">Reference proteome</keyword>
<dbReference type="CDD" id="cd06815">
    <property type="entry name" value="PLPDE_III_AR_like_1"/>
    <property type="match status" value="1"/>
</dbReference>
<evidence type="ECO:0000256" key="1">
    <source>
        <dbReference type="ARBA" id="ARBA00001933"/>
    </source>
</evidence>
<evidence type="ECO:0000313" key="6">
    <source>
        <dbReference type="Proteomes" id="UP000467132"/>
    </source>
</evidence>
<dbReference type="NCBIfam" id="NF040742">
    <property type="entry name" value="racem_Orr"/>
    <property type="match status" value="1"/>
</dbReference>